<evidence type="ECO:0008006" key="8">
    <source>
        <dbReference type="Google" id="ProtNLM"/>
    </source>
</evidence>
<dbReference type="PRINTS" id="PR00368">
    <property type="entry name" value="FADPNR"/>
</dbReference>
<keyword evidence="1" id="KW-0285">Flavoprotein</keyword>
<dbReference type="OrthoDB" id="1166at2"/>
<dbReference type="PRINTS" id="PR00411">
    <property type="entry name" value="PNDRDTASEI"/>
</dbReference>
<dbReference type="Gene3D" id="1.20.58.100">
    <property type="entry name" value="Fumarate reductase/succinate dehydrogenase flavoprotein-like, C-terminal domain"/>
    <property type="match status" value="1"/>
</dbReference>
<keyword evidence="7" id="KW-1185">Reference proteome</keyword>
<dbReference type="Pfam" id="PF00890">
    <property type="entry name" value="FAD_binding_2"/>
    <property type="match status" value="1"/>
</dbReference>
<evidence type="ECO:0000259" key="5">
    <source>
        <dbReference type="Pfam" id="PF02910"/>
    </source>
</evidence>
<dbReference type="InterPro" id="IPR003953">
    <property type="entry name" value="FAD-dep_OxRdtase_2_FAD-bd"/>
</dbReference>
<reference evidence="6" key="1">
    <citation type="submission" date="2016-08" db="EMBL/GenBank/DDBJ databases">
        <title>Complete genome of Cloacibacillus porcorum.</title>
        <authorList>
            <person name="Looft T."/>
            <person name="Bayles D.O."/>
            <person name="Alt D.P."/>
        </authorList>
    </citation>
    <scope>NUCLEOTIDE SEQUENCE [LARGE SCALE GENOMIC DNA]</scope>
    <source>
        <strain evidence="6">CL-84</strain>
    </source>
</reference>
<evidence type="ECO:0000313" key="7">
    <source>
        <dbReference type="Proteomes" id="UP000093044"/>
    </source>
</evidence>
<dbReference type="PANTHER" id="PTHR11632">
    <property type="entry name" value="SUCCINATE DEHYDROGENASE 2 FLAVOPROTEIN SUBUNIT"/>
    <property type="match status" value="1"/>
</dbReference>
<keyword evidence="2" id="KW-0560">Oxidoreductase</keyword>
<organism evidence="6 7">
    <name type="scientific">Cloacibacillus porcorum</name>
    <dbReference type="NCBI Taxonomy" id="1197717"/>
    <lineage>
        <taxon>Bacteria</taxon>
        <taxon>Thermotogati</taxon>
        <taxon>Synergistota</taxon>
        <taxon>Synergistia</taxon>
        <taxon>Synergistales</taxon>
        <taxon>Synergistaceae</taxon>
        <taxon>Cloacibacillus</taxon>
    </lineage>
</organism>
<dbReference type="RefSeq" id="WP_066744190.1">
    <property type="nucleotide sequence ID" value="NZ_CP016757.1"/>
</dbReference>
<dbReference type="GO" id="GO:0009061">
    <property type="term" value="P:anaerobic respiration"/>
    <property type="evidence" value="ECO:0007669"/>
    <property type="project" value="TreeGrafter"/>
</dbReference>
<dbReference type="Pfam" id="PF02910">
    <property type="entry name" value="Succ_DH_flav_C"/>
    <property type="match status" value="1"/>
</dbReference>
<dbReference type="GO" id="GO:0009055">
    <property type="term" value="F:electron transfer activity"/>
    <property type="evidence" value="ECO:0007669"/>
    <property type="project" value="TreeGrafter"/>
</dbReference>
<dbReference type="InterPro" id="IPR015939">
    <property type="entry name" value="Fum_Rdtase/Succ_DH_flav-like_C"/>
</dbReference>
<feature type="domain" description="Fumarate reductase/succinate dehydrogenase flavoprotein-like C-terminal" evidence="5">
    <location>
        <begin position="426"/>
        <end position="534"/>
    </location>
</feature>
<name>A0A1B2I469_9BACT</name>
<dbReference type="InterPro" id="IPR036188">
    <property type="entry name" value="FAD/NAD-bd_sf"/>
</dbReference>
<dbReference type="InterPro" id="IPR030664">
    <property type="entry name" value="SdhA/FrdA/AprA"/>
</dbReference>
<dbReference type="AlphaFoldDB" id="A0A1B2I469"/>
<dbReference type="EMBL" id="CP016757">
    <property type="protein sequence ID" value="ANZ44752.1"/>
    <property type="molecule type" value="Genomic_DNA"/>
</dbReference>
<evidence type="ECO:0000259" key="4">
    <source>
        <dbReference type="Pfam" id="PF00890"/>
    </source>
</evidence>
<dbReference type="SUPFAM" id="SSF46977">
    <property type="entry name" value="Succinate dehydrogenase/fumarate reductase flavoprotein C-terminal domain"/>
    <property type="match status" value="1"/>
</dbReference>
<evidence type="ECO:0000256" key="2">
    <source>
        <dbReference type="ARBA" id="ARBA00023002"/>
    </source>
</evidence>
<gene>
    <name evidence="6" type="ORF">BED41_06390</name>
</gene>
<dbReference type="PANTHER" id="PTHR11632:SF73">
    <property type="entry name" value="BLR3196 PROTEIN"/>
    <property type="match status" value="1"/>
</dbReference>
<dbReference type="InterPro" id="IPR037099">
    <property type="entry name" value="Fum_R/Succ_DH_flav-like_C_sf"/>
</dbReference>
<protein>
    <recommendedName>
        <fullName evidence="8">FAD-dependent oxidoreductase</fullName>
    </recommendedName>
</protein>
<dbReference type="GO" id="GO:0005886">
    <property type="term" value="C:plasma membrane"/>
    <property type="evidence" value="ECO:0007669"/>
    <property type="project" value="TreeGrafter"/>
</dbReference>
<feature type="active site" description="Proton acceptor" evidence="3">
    <location>
        <position position="273"/>
    </location>
</feature>
<evidence type="ECO:0000313" key="6">
    <source>
        <dbReference type="EMBL" id="ANZ44752.1"/>
    </source>
</evidence>
<evidence type="ECO:0000256" key="3">
    <source>
        <dbReference type="PIRSR" id="PIRSR000171-1"/>
    </source>
</evidence>
<proteinExistence type="predicted"/>
<dbReference type="STRING" id="1197717.BED41_06390"/>
<dbReference type="GO" id="GO:0000104">
    <property type="term" value="F:succinate dehydrogenase activity"/>
    <property type="evidence" value="ECO:0007669"/>
    <property type="project" value="TreeGrafter"/>
</dbReference>
<evidence type="ECO:0000256" key="1">
    <source>
        <dbReference type="ARBA" id="ARBA00022630"/>
    </source>
</evidence>
<dbReference type="GeneID" id="83057479"/>
<dbReference type="PROSITE" id="PS51257">
    <property type="entry name" value="PROKAR_LIPOPROTEIN"/>
    <property type="match status" value="1"/>
</dbReference>
<feature type="domain" description="FAD-dependent oxidoreductase 2 FAD-binding" evidence="4">
    <location>
        <begin position="8"/>
        <end position="363"/>
    </location>
</feature>
<dbReference type="PIRSF" id="PIRSF000171">
    <property type="entry name" value="SDHA_APRA_LASPO"/>
    <property type="match status" value="1"/>
</dbReference>
<dbReference type="GO" id="GO:0050660">
    <property type="term" value="F:flavin adenine dinucleotide binding"/>
    <property type="evidence" value="ECO:0007669"/>
    <property type="project" value="TreeGrafter"/>
</dbReference>
<dbReference type="Proteomes" id="UP000093044">
    <property type="component" value="Chromosome"/>
</dbReference>
<sequence length="544" mass="60807">MKIVQTEILVIGGGIAGCFAAIRASKMGKSVALLDKATLRRGGSVGPGMDHVSIGVHPESISYEEAREYAASAKKDLVDPNVTLAVDVHAYERVKDLEEFGVPLREDDGSYFIWRIPERHFCCISYRGVDTKVKLGKAVEKTTTKIFERTMGVELIKEGGRVIGAVGLNTRSGELTAFIAKATILCTGETTRQYIAPDGPFNTYFSPTNTGDAETMAYRAGAKMVNMEFLYWDYVTVRAGGGIVGVKPFDKMGKLINRNGEVLLNTPEESIMRCFIMQKEIIEGCSPLYWDLRDVPEDALKMYEREMSNEYPITKQWFKQRNLDIRKNLIPMKLDPCCVMGGPLVDERLRTSVPGLYAAGATTAFARAIVGASVTGDIAAEEASAYASAIGQPEAPEAYLRQLEEEICAPLARREGINPKELELAVRELVTNDVGYFKSENMMEYALGKLLDYRRDFTDKLTAASPHELMRCCEAKSIIDYAEMHIRASMYRKETRFRHLANYVHYRTDYPDTDPAWEKWVVIERDDDGEMTIGTCEVPELKEA</sequence>
<accession>A0A1B2I469</accession>
<dbReference type="KEGG" id="cpor:BED41_06390"/>
<dbReference type="SUPFAM" id="SSF51905">
    <property type="entry name" value="FAD/NAD(P)-binding domain"/>
    <property type="match status" value="1"/>
</dbReference>
<dbReference type="Gene3D" id="3.50.50.60">
    <property type="entry name" value="FAD/NAD(P)-binding domain"/>
    <property type="match status" value="2"/>
</dbReference>